<dbReference type="SUPFAM" id="SSF89392">
    <property type="entry name" value="Prokaryotic lipoproteins and lipoprotein localization factors"/>
    <property type="match status" value="1"/>
</dbReference>
<dbReference type="EMBL" id="UOEO01000241">
    <property type="protein sequence ID" value="VAW23597.1"/>
    <property type="molecule type" value="Genomic_DNA"/>
</dbReference>
<dbReference type="CDD" id="cd16329">
    <property type="entry name" value="LolA_like"/>
    <property type="match status" value="1"/>
</dbReference>
<feature type="domain" description="Uncharacterized protein TP-0789" evidence="1">
    <location>
        <begin position="72"/>
        <end position="252"/>
    </location>
</feature>
<dbReference type="PROSITE" id="PS51318">
    <property type="entry name" value="TAT"/>
    <property type="match status" value="1"/>
</dbReference>
<dbReference type="PANTHER" id="PTHR37507">
    <property type="entry name" value="SPORULATION PROTEIN YDCC"/>
    <property type="match status" value="1"/>
</dbReference>
<proteinExistence type="predicted"/>
<reference evidence="2" key="1">
    <citation type="submission" date="2018-06" db="EMBL/GenBank/DDBJ databases">
        <authorList>
            <person name="Zhirakovskaya E."/>
        </authorList>
    </citation>
    <scope>NUCLEOTIDE SEQUENCE</scope>
</reference>
<dbReference type="PANTHER" id="PTHR37507:SF2">
    <property type="entry name" value="SPORULATION PROTEIN YDCC"/>
    <property type="match status" value="1"/>
</dbReference>
<organism evidence="2">
    <name type="scientific">hydrothermal vent metagenome</name>
    <dbReference type="NCBI Taxonomy" id="652676"/>
    <lineage>
        <taxon>unclassified sequences</taxon>
        <taxon>metagenomes</taxon>
        <taxon>ecological metagenomes</taxon>
    </lineage>
</organism>
<dbReference type="InterPro" id="IPR029046">
    <property type="entry name" value="LolA/LolB/LppX"/>
</dbReference>
<evidence type="ECO:0000259" key="1">
    <source>
        <dbReference type="Pfam" id="PF17131"/>
    </source>
</evidence>
<protein>
    <submittedName>
        <fullName evidence="2">Outer membrane lipoprotein-sorting protein</fullName>
    </submittedName>
</protein>
<sequence>MPVSTRRNFVFSGAAFVAMLPFAAAAAAPDATAILRAAFDNWRANSSHAILEMTIKRANSTRNLKMESWTQGRDKALVRFTAPARDAGNATLQNGRRTWVYNPKLNQVIQLPASAMTQSWMGSDFSYNDLTKTEQLVNDYTHVLLQTKRAGGRTLYVIEATPKPGKPIVWGKQIITVRDDYVLIKQEFYDQRSNLVRKMVTDRIRTLGGRPYPVVITMSSVNKPGQWTRVTTKSAQFNISFPAYLFTRSNLQNPRD</sequence>
<dbReference type="AlphaFoldDB" id="A0A3B0UE84"/>
<evidence type="ECO:0000313" key="2">
    <source>
        <dbReference type="EMBL" id="VAW23597.1"/>
    </source>
</evidence>
<keyword evidence="2" id="KW-0449">Lipoprotein</keyword>
<accession>A0A3B0UE84</accession>
<name>A0A3B0UE84_9ZZZZ</name>
<dbReference type="InterPro" id="IPR033399">
    <property type="entry name" value="TP_0789-like"/>
</dbReference>
<dbReference type="InterPro" id="IPR052944">
    <property type="entry name" value="Sporulation_related"/>
</dbReference>
<dbReference type="Pfam" id="PF17131">
    <property type="entry name" value="LolA_like"/>
    <property type="match status" value="1"/>
</dbReference>
<dbReference type="InterPro" id="IPR006311">
    <property type="entry name" value="TAT_signal"/>
</dbReference>
<gene>
    <name evidence="2" type="ORF">MNBD_ALPHA12-1446</name>
</gene>
<dbReference type="Gene3D" id="2.50.20.10">
    <property type="entry name" value="Lipoprotein localisation LolA/LolB/LppX"/>
    <property type="match status" value="1"/>
</dbReference>